<dbReference type="PROSITE" id="PS50994">
    <property type="entry name" value="INTEGRASE"/>
    <property type="match status" value="1"/>
</dbReference>
<evidence type="ECO:0000313" key="3">
    <source>
        <dbReference type="RefSeq" id="XP_015932307.1"/>
    </source>
</evidence>
<protein>
    <submittedName>
        <fullName evidence="3">Uncharacterized protein LOC107458596</fullName>
    </submittedName>
</protein>
<feature type="domain" description="Integrase catalytic" evidence="1">
    <location>
        <begin position="1"/>
        <end position="117"/>
    </location>
</feature>
<dbReference type="SUPFAM" id="SSF53098">
    <property type="entry name" value="Ribonuclease H-like"/>
    <property type="match status" value="1"/>
</dbReference>
<gene>
    <name evidence="3" type="primary">LOC107458596</name>
</gene>
<name>A0A6P4BL85_ARADU</name>
<dbReference type="Gene3D" id="3.30.420.10">
    <property type="entry name" value="Ribonuclease H-like superfamily/Ribonuclease H"/>
    <property type="match status" value="1"/>
</dbReference>
<dbReference type="InterPro" id="IPR001584">
    <property type="entry name" value="Integrase_cat-core"/>
</dbReference>
<evidence type="ECO:0000259" key="1">
    <source>
        <dbReference type="PROSITE" id="PS50994"/>
    </source>
</evidence>
<dbReference type="InterPro" id="IPR052160">
    <property type="entry name" value="Gypsy_RT_Integrase-like"/>
</dbReference>
<evidence type="ECO:0000313" key="2">
    <source>
        <dbReference type="Proteomes" id="UP000515211"/>
    </source>
</evidence>
<dbReference type="AlphaFoldDB" id="A0A6P4BL85"/>
<dbReference type="GeneID" id="107458596"/>
<proteinExistence type="predicted"/>
<dbReference type="InterPro" id="IPR036397">
    <property type="entry name" value="RNaseH_sf"/>
</dbReference>
<dbReference type="KEGG" id="adu:107458596"/>
<dbReference type="Proteomes" id="UP000515211">
    <property type="component" value="Chromosome 7"/>
</dbReference>
<dbReference type="GO" id="GO:0003676">
    <property type="term" value="F:nucleic acid binding"/>
    <property type="evidence" value="ECO:0007669"/>
    <property type="project" value="InterPro"/>
</dbReference>
<dbReference type="RefSeq" id="XP_015932307.1">
    <property type="nucleotide sequence ID" value="XM_016076821.1"/>
</dbReference>
<dbReference type="OrthoDB" id="1709476at2759"/>
<reference evidence="3" key="2">
    <citation type="submission" date="2025-08" db="UniProtKB">
        <authorList>
            <consortium name="RefSeq"/>
        </authorList>
    </citation>
    <scope>IDENTIFICATION</scope>
    <source>
        <tissue evidence="3">Whole plant</tissue>
    </source>
</reference>
<sequence length="259" mass="30190">MVAILELKELQQRRSIFSRFGVPKGLVRDGGSHFYNKQLNSLLHKYGVTHKVATPYHPQTNGQAKLANRELKRILEKTVGAIRKDWTRKLDDVLWAYRTAFKTPIGRSPFQLVYGKACHLPVELEHKIFWATKLLNLDVQAAGEKRLLQLNELEEFRLEVYESAKIYKERAKRWHDKKISPRRFELGQKVLLFNSRLKIFPGKLRSRWTSPYTITRVSPHGYVELLDETSGETFTVNGHRVKLYLGGPWSKEENVHLLT</sequence>
<dbReference type="InterPro" id="IPR012337">
    <property type="entry name" value="RNaseH-like_sf"/>
</dbReference>
<accession>A0A6P4BL85</accession>
<reference evidence="2" key="1">
    <citation type="journal article" date="2016" name="Nat. Genet.">
        <title>The genome sequences of Arachis duranensis and Arachis ipaensis, the diploid ancestors of cultivated peanut.</title>
        <authorList>
            <person name="Bertioli D.J."/>
            <person name="Cannon S.B."/>
            <person name="Froenicke L."/>
            <person name="Huang G."/>
            <person name="Farmer A.D."/>
            <person name="Cannon E.K."/>
            <person name="Liu X."/>
            <person name="Gao D."/>
            <person name="Clevenger J."/>
            <person name="Dash S."/>
            <person name="Ren L."/>
            <person name="Moretzsohn M.C."/>
            <person name="Shirasawa K."/>
            <person name="Huang W."/>
            <person name="Vidigal B."/>
            <person name="Abernathy B."/>
            <person name="Chu Y."/>
            <person name="Niederhuth C.E."/>
            <person name="Umale P."/>
            <person name="Araujo A.C."/>
            <person name="Kozik A."/>
            <person name="Kim K.D."/>
            <person name="Burow M.D."/>
            <person name="Varshney R.K."/>
            <person name="Wang X."/>
            <person name="Zhang X."/>
            <person name="Barkley N."/>
            <person name="Guimaraes P.M."/>
            <person name="Isobe S."/>
            <person name="Guo B."/>
            <person name="Liao B."/>
            <person name="Stalker H.T."/>
            <person name="Schmitz R.J."/>
            <person name="Scheffler B.E."/>
            <person name="Leal-Bertioli S.C."/>
            <person name="Xun X."/>
            <person name="Jackson S.A."/>
            <person name="Michelmore R."/>
            <person name="Ozias-Akins P."/>
        </authorList>
    </citation>
    <scope>NUCLEOTIDE SEQUENCE [LARGE SCALE GENOMIC DNA]</scope>
    <source>
        <strain evidence="2">cv. V14167</strain>
    </source>
</reference>
<keyword evidence="2" id="KW-1185">Reference proteome</keyword>
<organism evidence="2 3">
    <name type="scientific">Arachis duranensis</name>
    <name type="common">Wild peanut</name>
    <dbReference type="NCBI Taxonomy" id="130453"/>
    <lineage>
        <taxon>Eukaryota</taxon>
        <taxon>Viridiplantae</taxon>
        <taxon>Streptophyta</taxon>
        <taxon>Embryophyta</taxon>
        <taxon>Tracheophyta</taxon>
        <taxon>Spermatophyta</taxon>
        <taxon>Magnoliopsida</taxon>
        <taxon>eudicotyledons</taxon>
        <taxon>Gunneridae</taxon>
        <taxon>Pentapetalae</taxon>
        <taxon>rosids</taxon>
        <taxon>fabids</taxon>
        <taxon>Fabales</taxon>
        <taxon>Fabaceae</taxon>
        <taxon>Papilionoideae</taxon>
        <taxon>50 kb inversion clade</taxon>
        <taxon>dalbergioids sensu lato</taxon>
        <taxon>Dalbergieae</taxon>
        <taxon>Pterocarpus clade</taxon>
        <taxon>Arachis</taxon>
    </lineage>
</organism>
<dbReference type="GO" id="GO:0015074">
    <property type="term" value="P:DNA integration"/>
    <property type="evidence" value="ECO:0007669"/>
    <property type="project" value="InterPro"/>
</dbReference>
<dbReference type="PANTHER" id="PTHR47266">
    <property type="entry name" value="ENDONUCLEASE-RELATED"/>
    <property type="match status" value="1"/>
</dbReference>